<accession>A0A319E2L3</accession>
<feature type="compositionally biased region" description="Acidic residues" evidence="1">
    <location>
        <begin position="179"/>
        <end position="191"/>
    </location>
</feature>
<dbReference type="AlphaFoldDB" id="A0A319E2L3"/>
<keyword evidence="3" id="KW-1185">Reference proteome</keyword>
<dbReference type="VEuPathDB" id="FungiDB:BO78DRAFT_450066"/>
<evidence type="ECO:0008006" key="4">
    <source>
        <dbReference type="Google" id="ProtNLM"/>
    </source>
</evidence>
<organism evidence="2 3">
    <name type="scientific">Aspergillus sclerotiicarbonarius (strain CBS 121057 / IBT 28362)</name>
    <dbReference type="NCBI Taxonomy" id="1448318"/>
    <lineage>
        <taxon>Eukaryota</taxon>
        <taxon>Fungi</taxon>
        <taxon>Dikarya</taxon>
        <taxon>Ascomycota</taxon>
        <taxon>Pezizomycotina</taxon>
        <taxon>Eurotiomycetes</taxon>
        <taxon>Eurotiomycetidae</taxon>
        <taxon>Eurotiales</taxon>
        <taxon>Aspergillaceae</taxon>
        <taxon>Aspergillus</taxon>
        <taxon>Aspergillus subgen. Circumdati</taxon>
    </lineage>
</organism>
<reference evidence="2 3" key="1">
    <citation type="submission" date="2018-02" db="EMBL/GenBank/DDBJ databases">
        <title>The genomes of Aspergillus section Nigri reveals drivers in fungal speciation.</title>
        <authorList>
            <consortium name="DOE Joint Genome Institute"/>
            <person name="Vesth T.C."/>
            <person name="Nybo J."/>
            <person name="Theobald S."/>
            <person name="Brandl J."/>
            <person name="Frisvad J.C."/>
            <person name="Nielsen K.F."/>
            <person name="Lyhne E.K."/>
            <person name="Kogle M.E."/>
            <person name="Kuo A."/>
            <person name="Riley R."/>
            <person name="Clum A."/>
            <person name="Nolan M."/>
            <person name="Lipzen A."/>
            <person name="Salamov A."/>
            <person name="Henrissat B."/>
            <person name="Wiebenga A."/>
            <person name="De vries R.P."/>
            <person name="Grigoriev I.V."/>
            <person name="Mortensen U.H."/>
            <person name="Andersen M.R."/>
            <person name="Baker S.E."/>
        </authorList>
    </citation>
    <scope>NUCLEOTIDE SEQUENCE [LARGE SCALE GENOMIC DNA]</scope>
    <source>
        <strain evidence="2 3">CBS 121057</strain>
    </source>
</reference>
<feature type="compositionally biased region" description="Low complexity" evidence="1">
    <location>
        <begin position="193"/>
        <end position="207"/>
    </location>
</feature>
<dbReference type="OrthoDB" id="5413281at2759"/>
<gene>
    <name evidence="2" type="ORF">BO78DRAFT_450066</name>
</gene>
<evidence type="ECO:0000313" key="3">
    <source>
        <dbReference type="Proteomes" id="UP000248423"/>
    </source>
</evidence>
<feature type="region of interest" description="Disordered" evidence="1">
    <location>
        <begin position="27"/>
        <end position="53"/>
    </location>
</feature>
<dbReference type="Proteomes" id="UP000248423">
    <property type="component" value="Unassembled WGS sequence"/>
</dbReference>
<name>A0A319E2L3_ASPSB</name>
<protein>
    <recommendedName>
        <fullName evidence="4">SWIM-type domain-containing protein</fullName>
    </recommendedName>
</protein>
<sequence length="271" mass="29539">MAHPHQSPSPTPQFIDHLISRLSAYNATPVDNNHDHDHRSMARHQPRRTSLSTLPASQITNVKTTMLTLHCLFPNELLLALDILDRGLVKHFVRNDITATTSPTQTEDTSIFYVLSAATLSHSPDHARSTSNPQSSHMDTSFPPKGYEVRLHAWNCTCPTFTLSAFRDLSPEVSPADYAGDDDDEEEEEEAGNLSSSNLDEMSSDSNPTDYSFGGTLTRGSFKSSPPVCKHLLACLLAVRCPGLVGLEEEGVVGVRVREGELAGWGAGWGG</sequence>
<proteinExistence type="predicted"/>
<feature type="compositionally biased region" description="Polar residues" evidence="1">
    <location>
        <begin position="129"/>
        <end position="139"/>
    </location>
</feature>
<evidence type="ECO:0000313" key="2">
    <source>
        <dbReference type="EMBL" id="PYI04267.1"/>
    </source>
</evidence>
<feature type="region of interest" description="Disordered" evidence="1">
    <location>
        <begin position="123"/>
        <end position="142"/>
    </location>
</feature>
<evidence type="ECO:0000256" key="1">
    <source>
        <dbReference type="SAM" id="MobiDB-lite"/>
    </source>
</evidence>
<feature type="region of interest" description="Disordered" evidence="1">
    <location>
        <begin position="174"/>
        <end position="211"/>
    </location>
</feature>
<dbReference type="EMBL" id="KZ826371">
    <property type="protein sequence ID" value="PYI04267.1"/>
    <property type="molecule type" value="Genomic_DNA"/>
</dbReference>
<dbReference type="STRING" id="1448318.A0A319E2L3"/>